<dbReference type="InterPro" id="IPR050090">
    <property type="entry name" value="Tyrosine_recombinase_XerCD"/>
</dbReference>
<feature type="domain" description="Tyr recombinase" evidence="6">
    <location>
        <begin position="324"/>
        <end position="531"/>
    </location>
</feature>
<comment type="caution">
    <text evidence="7">The sequence shown here is derived from an EMBL/GenBank/DDBJ whole genome shotgun (WGS) entry which is preliminary data.</text>
</comment>
<dbReference type="Gene3D" id="1.10.443.10">
    <property type="entry name" value="Intergrase catalytic core"/>
    <property type="match status" value="1"/>
</dbReference>
<dbReference type="AlphaFoldDB" id="A0A0D6Q605"/>
<dbReference type="InterPro" id="IPR002104">
    <property type="entry name" value="Integrase_catalytic"/>
</dbReference>
<comment type="similarity">
    <text evidence="1">Belongs to the 'phage' integrase family.</text>
</comment>
<dbReference type="PROSITE" id="PS51898">
    <property type="entry name" value="TYR_RECOMBINASE"/>
    <property type="match status" value="1"/>
</dbReference>
<keyword evidence="4" id="KW-0233">DNA recombination</keyword>
<proteinExistence type="inferred from homology"/>
<dbReference type="GO" id="GO:0006310">
    <property type="term" value="P:DNA recombination"/>
    <property type="evidence" value="ECO:0007669"/>
    <property type="project" value="UniProtKB-KW"/>
</dbReference>
<evidence type="ECO:0000313" key="7">
    <source>
        <dbReference type="EMBL" id="GAN98758.1"/>
    </source>
</evidence>
<feature type="region of interest" description="Disordered" evidence="5">
    <location>
        <begin position="1"/>
        <end position="20"/>
    </location>
</feature>
<evidence type="ECO:0000256" key="2">
    <source>
        <dbReference type="ARBA" id="ARBA00022908"/>
    </source>
</evidence>
<sequence>MRHMSSVTPTRNVKGEQDMHNMTKRGSTYYVRFIVPQDRWHDVGRATAARAGIRRDIVKSLYTKDYRQALLRRGAKLATIRTEIDAALVAHGLPPLHGDWSPACGDLQQQLTDQALQARQALEEADDYRAPYYRNDDPATGVIISESISDRDFGADVVRESLHASAQRIAQRIGGPAGDKAAREACQQAQAIASGTATPLGILLDRWFPQIDGVVTKQLIDRHHLALSRLGQHLAQAAGIETGDPEGYARSIPIERINRKTAGHFREWLEKLPGLGPRVVGFHLSTMNTFWKWAQDVGYAEVNPWEGSTRGLKRKISLSTRARGEKRPYTDDELVRLLTQARERMTQPNRGPWARVIYDMLRLAPLTGCRQNELASLTVGRVIRPQHPGQLWRISVTENVSKTRSSVREVPLHPIARAVIEQRLADLPAQPAADAMIFPECRPGGRDNKPGHYLSKRYATFLKSVLGENNAVDFHSFRRCFATFIKQAEANGADSCSDLVLDHLLGHKPVTLATNTYAAKRFDWSVYDRAITEMGERGIAGAVLQAMRN</sequence>
<dbReference type="EMBL" id="BANJ01000010">
    <property type="protein sequence ID" value="GAN98758.1"/>
    <property type="molecule type" value="Genomic_DNA"/>
</dbReference>
<gene>
    <name evidence="7" type="ORF">Gxy13693_010_075</name>
</gene>
<dbReference type="SUPFAM" id="SSF56349">
    <property type="entry name" value="DNA breaking-rejoining enzymes"/>
    <property type="match status" value="1"/>
</dbReference>
<evidence type="ECO:0000313" key="8">
    <source>
        <dbReference type="Proteomes" id="UP000032683"/>
    </source>
</evidence>
<dbReference type="PANTHER" id="PTHR30349">
    <property type="entry name" value="PHAGE INTEGRASE-RELATED"/>
    <property type="match status" value="1"/>
</dbReference>
<evidence type="ECO:0000256" key="5">
    <source>
        <dbReference type="SAM" id="MobiDB-lite"/>
    </source>
</evidence>
<accession>A0A0D6Q605</accession>
<dbReference type="InterPro" id="IPR011010">
    <property type="entry name" value="DNA_brk_join_enz"/>
</dbReference>
<name>A0A0D6Q605_KOMXY</name>
<dbReference type="InterPro" id="IPR013762">
    <property type="entry name" value="Integrase-like_cat_sf"/>
</dbReference>
<dbReference type="Pfam" id="PF00589">
    <property type="entry name" value="Phage_integrase"/>
    <property type="match status" value="1"/>
</dbReference>
<evidence type="ECO:0000256" key="1">
    <source>
        <dbReference type="ARBA" id="ARBA00008857"/>
    </source>
</evidence>
<feature type="compositionally biased region" description="Polar residues" evidence="5">
    <location>
        <begin position="1"/>
        <end position="11"/>
    </location>
</feature>
<reference evidence="7 8" key="1">
    <citation type="submission" date="2012-11" db="EMBL/GenBank/DDBJ databases">
        <title>Whole genome sequence of Gluconacetobacter xylinus NBRC 13693.</title>
        <authorList>
            <person name="Azuma Y."/>
            <person name="Higashiura N."/>
            <person name="Hirakawa H."/>
            <person name="Matsushita K."/>
        </authorList>
    </citation>
    <scope>NUCLEOTIDE SEQUENCE [LARGE SCALE GENOMIC DNA]</scope>
    <source>
        <strain evidence="7 8">NBRC 13693</strain>
    </source>
</reference>
<dbReference type="Proteomes" id="UP000032683">
    <property type="component" value="Unassembled WGS sequence"/>
</dbReference>
<keyword evidence="2" id="KW-0229">DNA integration</keyword>
<keyword evidence="3" id="KW-0238">DNA-binding</keyword>
<dbReference type="PANTHER" id="PTHR30349:SF41">
    <property type="entry name" value="INTEGRASE_RECOMBINASE PROTEIN MJ0367-RELATED"/>
    <property type="match status" value="1"/>
</dbReference>
<protein>
    <recommendedName>
        <fullName evidence="6">Tyr recombinase domain-containing protein</fullName>
    </recommendedName>
</protein>
<dbReference type="GO" id="GO:0015074">
    <property type="term" value="P:DNA integration"/>
    <property type="evidence" value="ECO:0007669"/>
    <property type="project" value="UniProtKB-KW"/>
</dbReference>
<evidence type="ECO:0000256" key="3">
    <source>
        <dbReference type="ARBA" id="ARBA00023125"/>
    </source>
</evidence>
<evidence type="ECO:0000256" key="4">
    <source>
        <dbReference type="ARBA" id="ARBA00023172"/>
    </source>
</evidence>
<evidence type="ECO:0000259" key="6">
    <source>
        <dbReference type="PROSITE" id="PS51898"/>
    </source>
</evidence>
<dbReference type="GO" id="GO:0003677">
    <property type="term" value="F:DNA binding"/>
    <property type="evidence" value="ECO:0007669"/>
    <property type="project" value="UniProtKB-KW"/>
</dbReference>
<organism evidence="7 8">
    <name type="scientific">Komagataeibacter xylinus NBRC 13693</name>
    <dbReference type="NCBI Taxonomy" id="1234668"/>
    <lineage>
        <taxon>Bacteria</taxon>
        <taxon>Pseudomonadati</taxon>
        <taxon>Pseudomonadota</taxon>
        <taxon>Alphaproteobacteria</taxon>
        <taxon>Acetobacterales</taxon>
        <taxon>Acetobacteraceae</taxon>
        <taxon>Komagataeibacter</taxon>
    </lineage>
</organism>